<gene>
    <name evidence="14" type="ORF">JEQ17_47225</name>
</gene>
<evidence type="ECO:0000256" key="10">
    <source>
        <dbReference type="ARBA" id="ARBA00023136"/>
    </source>
</evidence>
<evidence type="ECO:0000256" key="5">
    <source>
        <dbReference type="ARBA" id="ARBA00022679"/>
    </source>
</evidence>
<feature type="domain" description="HAMP" evidence="13">
    <location>
        <begin position="105"/>
        <end position="158"/>
    </location>
</feature>
<evidence type="ECO:0000256" key="2">
    <source>
        <dbReference type="ARBA" id="ARBA00004236"/>
    </source>
</evidence>
<dbReference type="PANTHER" id="PTHR45436">
    <property type="entry name" value="SENSOR HISTIDINE KINASE YKOH"/>
    <property type="match status" value="1"/>
</dbReference>
<evidence type="ECO:0000313" key="14">
    <source>
        <dbReference type="EMBL" id="QQM46266.1"/>
    </source>
</evidence>
<dbReference type="EMBL" id="CP066831">
    <property type="protein sequence ID" value="QQM46266.1"/>
    <property type="molecule type" value="Genomic_DNA"/>
</dbReference>
<evidence type="ECO:0000313" key="15">
    <source>
        <dbReference type="Proteomes" id="UP000595636"/>
    </source>
</evidence>
<keyword evidence="15" id="KW-1185">Reference proteome</keyword>
<keyword evidence="4" id="KW-0597">Phosphoprotein</keyword>
<dbReference type="PROSITE" id="PS50885">
    <property type="entry name" value="HAMP"/>
    <property type="match status" value="1"/>
</dbReference>
<dbReference type="CDD" id="cd00075">
    <property type="entry name" value="HATPase"/>
    <property type="match status" value="1"/>
</dbReference>
<reference evidence="14 15" key="1">
    <citation type="submission" date="2020-12" db="EMBL/GenBank/DDBJ databases">
        <title>A novel species.</title>
        <authorList>
            <person name="Li K."/>
        </authorList>
    </citation>
    <scope>NUCLEOTIDE SEQUENCE [LARGE SCALE GENOMIC DNA]</scope>
    <source>
        <strain evidence="14 15">ZYC-3</strain>
    </source>
</reference>
<dbReference type="SMART" id="SM00387">
    <property type="entry name" value="HATPase_c"/>
    <property type="match status" value="1"/>
</dbReference>
<accession>A0A7T7L4E1</accession>
<dbReference type="InterPro" id="IPR036097">
    <property type="entry name" value="HisK_dim/P_sf"/>
</dbReference>
<evidence type="ECO:0000256" key="9">
    <source>
        <dbReference type="ARBA" id="ARBA00023012"/>
    </source>
</evidence>
<evidence type="ECO:0000256" key="8">
    <source>
        <dbReference type="ARBA" id="ARBA00022989"/>
    </source>
</evidence>
<keyword evidence="10 11" id="KW-0472">Membrane</keyword>
<keyword evidence="8 11" id="KW-1133">Transmembrane helix</keyword>
<evidence type="ECO:0000256" key="7">
    <source>
        <dbReference type="ARBA" id="ARBA00022777"/>
    </source>
</evidence>
<dbReference type="Gene3D" id="3.30.565.10">
    <property type="entry name" value="Histidine kinase-like ATPase, C-terminal domain"/>
    <property type="match status" value="1"/>
</dbReference>
<evidence type="ECO:0000256" key="6">
    <source>
        <dbReference type="ARBA" id="ARBA00022692"/>
    </source>
</evidence>
<dbReference type="PRINTS" id="PR00344">
    <property type="entry name" value="BCTRLSENSOR"/>
</dbReference>
<evidence type="ECO:0000256" key="11">
    <source>
        <dbReference type="SAM" id="Phobius"/>
    </source>
</evidence>
<keyword evidence="7 14" id="KW-0418">Kinase</keyword>
<dbReference type="Pfam" id="PF02518">
    <property type="entry name" value="HATPase_c"/>
    <property type="match status" value="1"/>
</dbReference>
<dbReference type="SUPFAM" id="SSF158472">
    <property type="entry name" value="HAMP domain-like"/>
    <property type="match status" value="1"/>
</dbReference>
<dbReference type="AlphaFoldDB" id="A0A7T7L4E1"/>
<dbReference type="InterPro" id="IPR005467">
    <property type="entry name" value="His_kinase_dom"/>
</dbReference>
<dbReference type="SMART" id="SM00304">
    <property type="entry name" value="HAMP"/>
    <property type="match status" value="1"/>
</dbReference>
<name>A0A7T7L4E1_9ACTN</name>
<dbReference type="CDD" id="cd06225">
    <property type="entry name" value="HAMP"/>
    <property type="match status" value="1"/>
</dbReference>
<dbReference type="EC" id="2.7.13.3" evidence="3"/>
<dbReference type="PROSITE" id="PS50109">
    <property type="entry name" value="HIS_KIN"/>
    <property type="match status" value="1"/>
</dbReference>
<organism evidence="14 15">
    <name type="scientific">Streptomyces liliifuscus</name>
    <dbReference type="NCBI Taxonomy" id="2797636"/>
    <lineage>
        <taxon>Bacteria</taxon>
        <taxon>Bacillati</taxon>
        <taxon>Actinomycetota</taxon>
        <taxon>Actinomycetes</taxon>
        <taxon>Kitasatosporales</taxon>
        <taxon>Streptomycetaceae</taxon>
        <taxon>Streptomyces</taxon>
    </lineage>
</organism>
<dbReference type="InterPro" id="IPR003660">
    <property type="entry name" value="HAMP_dom"/>
</dbReference>
<dbReference type="Gene3D" id="6.10.340.10">
    <property type="match status" value="1"/>
</dbReference>
<dbReference type="InterPro" id="IPR036890">
    <property type="entry name" value="HATPase_C_sf"/>
</dbReference>
<dbReference type="Pfam" id="PF00672">
    <property type="entry name" value="HAMP"/>
    <property type="match status" value="1"/>
</dbReference>
<dbReference type="GO" id="GO:0000155">
    <property type="term" value="F:phosphorelay sensor kinase activity"/>
    <property type="evidence" value="ECO:0007669"/>
    <property type="project" value="InterPro"/>
</dbReference>
<dbReference type="RefSeq" id="WP_200401099.1">
    <property type="nucleotide sequence ID" value="NZ_CP066831.1"/>
</dbReference>
<dbReference type="InterPro" id="IPR004358">
    <property type="entry name" value="Sig_transdc_His_kin-like_C"/>
</dbReference>
<dbReference type="InterPro" id="IPR050428">
    <property type="entry name" value="TCS_sensor_his_kinase"/>
</dbReference>
<feature type="transmembrane region" description="Helical" evidence="11">
    <location>
        <begin position="81"/>
        <end position="102"/>
    </location>
</feature>
<dbReference type="CDD" id="cd00082">
    <property type="entry name" value="HisKA"/>
    <property type="match status" value="1"/>
</dbReference>
<dbReference type="Proteomes" id="UP000595636">
    <property type="component" value="Chromosome"/>
</dbReference>
<sequence>MTLRLRLTALYSALFLLAGCALLAITYLLVARALPEQSLLSRGPVDYSGAGGPLRLELPPAFRETLDEEAARQRSTALHQLLVQSALGLALTAVMAVLLGWLMAGRVLRPLRHVTDAAHRLSPDNLYERVELDRPDDEFKELAETINAMLARLEAGFAFQRRFAATASHELRTPLTVQRSAAEVALADPEPSVASLRRMAGKILKATERQEGIIDSLLVLARSQEGIVHPAPVDLAKVAGTAIDDVTSDSDGNGVSVTRDLRPALALGDQPLLERLVANLVDNAVKHNVPGGWTRVRTVASQGHAVVEVVNSGPYVPPSVVASLFEPFRRHGDSRSGPRKGVGLGLAIVAAITSTHRGWITTQSRADGGLQISVGLPMPPPGRGPA</sequence>
<dbReference type="KEGG" id="slf:JEQ17_47225"/>
<dbReference type="InterPro" id="IPR003661">
    <property type="entry name" value="HisK_dim/P_dom"/>
</dbReference>
<evidence type="ECO:0000256" key="4">
    <source>
        <dbReference type="ARBA" id="ARBA00022553"/>
    </source>
</evidence>
<keyword evidence="9" id="KW-0902">Two-component regulatory system</keyword>
<dbReference type="Gene3D" id="1.10.287.130">
    <property type="match status" value="1"/>
</dbReference>
<dbReference type="InterPro" id="IPR003594">
    <property type="entry name" value="HATPase_dom"/>
</dbReference>
<dbReference type="Pfam" id="PF00512">
    <property type="entry name" value="HisKA"/>
    <property type="match status" value="1"/>
</dbReference>
<keyword evidence="5" id="KW-0808">Transferase</keyword>
<evidence type="ECO:0000256" key="1">
    <source>
        <dbReference type="ARBA" id="ARBA00000085"/>
    </source>
</evidence>
<proteinExistence type="predicted"/>
<dbReference type="PROSITE" id="PS51257">
    <property type="entry name" value="PROKAR_LIPOPROTEIN"/>
    <property type="match status" value="1"/>
</dbReference>
<evidence type="ECO:0000259" key="12">
    <source>
        <dbReference type="PROSITE" id="PS50109"/>
    </source>
</evidence>
<feature type="domain" description="Histidine kinase" evidence="12">
    <location>
        <begin position="166"/>
        <end position="380"/>
    </location>
</feature>
<evidence type="ECO:0000259" key="13">
    <source>
        <dbReference type="PROSITE" id="PS50885"/>
    </source>
</evidence>
<dbReference type="SMART" id="SM00388">
    <property type="entry name" value="HisKA"/>
    <property type="match status" value="1"/>
</dbReference>
<dbReference type="SUPFAM" id="SSF47384">
    <property type="entry name" value="Homodimeric domain of signal transducing histidine kinase"/>
    <property type="match status" value="1"/>
</dbReference>
<keyword evidence="6 11" id="KW-0812">Transmembrane</keyword>
<protein>
    <recommendedName>
        <fullName evidence="3">histidine kinase</fullName>
        <ecNumber evidence="3">2.7.13.3</ecNumber>
    </recommendedName>
</protein>
<evidence type="ECO:0000256" key="3">
    <source>
        <dbReference type="ARBA" id="ARBA00012438"/>
    </source>
</evidence>
<dbReference type="PANTHER" id="PTHR45436:SF16">
    <property type="entry name" value="HISTIDINE KINASE"/>
    <property type="match status" value="1"/>
</dbReference>
<comment type="subcellular location">
    <subcellularLocation>
        <location evidence="2">Cell membrane</location>
    </subcellularLocation>
</comment>
<dbReference type="SUPFAM" id="SSF55874">
    <property type="entry name" value="ATPase domain of HSP90 chaperone/DNA topoisomerase II/histidine kinase"/>
    <property type="match status" value="1"/>
</dbReference>
<dbReference type="GO" id="GO:0005886">
    <property type="term" value="C:plasma membrane"/>
    <property type="evidence" value="ECO:0007669"/>
    <property type="project" value="UniProtKB-SubCell"/>
</dbReference>
<comment type="catalytic activity">
    <reaction evidence="1">
        <text>ATP + protein L-histidine = ADP + protein N-phospho-L-histidine.</text>
        <dbReference type="EC" id="2.7.13.3"/>
    </reaction>
</comment>